<evidence type="ECO:0000256" key="1">
    <source>
        <dbReference type="SAM" id="MobiDB-lite"/>
    </source>
</evidence>
<dbReference type="InterPro" id="IPR040233">
    <property type="entry name" value="CCD97-like_C"/>
</dbReference>
<feature type="compositionally biased region" description="Acidic residues" evidence="1">
    <location>
        <begin position="157"/>
        <end position="170"/>
    </location>
</feature>
<evidence type="ECO:0000313" key="3">
    <source>
        <dbReference type="EMBL" id="CAL1701037.1"/>
    </source>
</evidence>
<evidence type="ECO:0000313" key="4">
    <source>
        <dbReference type="Proteomes" id="UP001497453"/>
    </source>
</evidence>
<protein>
    <recommendedName>
        <fullName evidence="2">CCD97-like C-terminal domain-containing protein</fullName>
    </recommendedName>
</protein>
<accession>A0ABP1D3L7</accession>
<feature type="domain" description="CCD97-like C-terminal" evidence="2">
    <location>
        <begin position="108"/>
        <end position="230"/>
    </location>
</feature>
<dbReference type="EMBL" id="OZ037945">
    <property type="protein sequence ID" value="CAL1701037.1"/>
    <property type="molecule type" value="Genomic_DNA"/>
</dbReference>
<evidence type="ECO:0000259" key="2">
    <source>
        <dbReference type="Pfam" id="PF09747"/>
    </source>
</evidence>
<name>A0ABP1D3L7_9APHY</name>
<gene>
    <name evidence="3" type="ORF">GFSPODELE1_LOCUS3401</name>
</gene>
<dbReference type="Pfam" id="PF09747">
    <property type="entry name" value="CCD97-like_C"/>
    <property type="match status" value="1"/>
</dbReference>
<feature type="region of interest" description="Disordered" evidence="1">
    <location>
        <begin position="151"/>
        <end position="180"/>
    </location>
</feature>
<keyword evidence="4" id="KW-1185">Reference proteome</keyword>
<feature type="compositionally biased region" description="Basic and acidic residues" evidence="1">
    <location>
        <begin position="97"/>
        <end position="108"/>
    </location>
</feature>
<feature type="compositionally biased region" description="Polar residues" evidence="1">
    <location>
        <begin position="76"/>
        <end position="92"/>
    </location>
</feature>
<organism evidence="3 4">
    <name type="scientific">Somion occarium</name>
    <dbReference type="NCBI Taxonomy" id="3059160"/>
    <lineage>
        <taxon>Eukaryota</taxon>
        <taxon>Fungi</taxon>
        <taxon>Dikarya</taxon>
        <taxon>Basidiomycota</taxon>
        <taxon>Agaricomycotina</taxon>
        <taxon>Agaricomycetes</taxon>
        <taxon>Polyporales</taxon>
        <taxon>Cerrenaceae</taxon>
        <taxon>Somion</taxon>
    </lineage>
</organism>
<proteinExistence type="predicted"/>
<reference evidence="4" key="1">
    <citation type="submission" date="2024-04" db="EMBL/GenBank/DDBJ databases">
        <authorList>
            <person name="Shaw F."/>
            <person name="Minotto A."/>
        </authorList>
    </citation>
    <scope>NUCLEOTIDE SEQUENCE [LARGE SCALE GENOMIC DNA]</scope>
</reference>
<sequence>MFNMEQTSLDPAPVLSYLGLPQDYGPCPAHSPIDFLTQHLRHLPPNILAQFSSVTTPKQRTTVSAIRNRRLRYTESNPPELSFTGAKSTWPTLWQGREPRGKDEAKEEQEWAEKQFLEGQEKHLGKLGALLGAYEEEREAERFRSIRRHEAELAESLPEEDEDTDEDEEPGAAPLEELTPEDAQELFLRRVKERFIYGLLDSIDYEKVDWDERWDVGIDRDEEDRWFDEEEESIAVDLGI</sequence>
<feature type="region of interest" description="Disordered" evidence="1">
    <location>
        <begin position="76"/>
        <end position="108"/>
    </location>
</feature>
<dbReference type="Proteomes" id="UP001497453">
    <property type="component" value="Chromosome 2"/>
</dbReference>